<evidence type="ECO:0000256" key="2">
    <source>
        <dbReference type="ARBA" id="ARBA00023054"/>
    </source>
</evidence>
<feature type="region of interest" description="Disordered" evidence="4">
    <location>
        <begin position="193"/>
        <end position="278"/>
    </location>
</feature>
<reference evidence="6" key="1">
    <citation type="submission" date="2022-11" db="UniProtKB">
        <authorList>
            <consortium name="WormBaseParasite"/>
        </authorList>
    </citation>
    <scope>IDENTIFICATION</scope>
</reference>
<dbReference type="Pfam" id="PF05769">
    <property type="entry name" value="SIKE"/>
    <property type="match status" value="1"/>
</dbReference>
<dbReference type="AlphaFoldDB" id="A0A914EJ63"/>
<dbReference type="PANTHER" id="PTHR12186:SF2">
    <property type="entry name" value="FGFR1 ONCOGENE PARTNER 2 HOMOLOG"/>
    <property type="match status" value="1"/>
</dbReference>
<proteinExistence type="inferred from homology"/>
<feature type="compositionally biased region" description="Basic and acidic residues" evidence="4">
    <location>
        <begin position="209"/>
        <end position="222"/>
    </location>
</feature>
<dbReference type="WBParaSite" id="ACRNAN_scaffold8768.g30360.t1">
    <property type="protein sequence ID" value="ACRNAN_scaffold8768.g30360.t1"/>
    <property type="gene ID" value="ACRNAN_scaffold8768.g30360"/>
</dbReference>
<sequence length="278" mass="31615">VAMNSENFDKILSDLRQHIGNLQDKNAIADKLITRTQNVNQTISMLKEYNEEVSNMNACWRSSNRNNLVANLQAENRTIISLQEENRQLKFSLEEMESALHLIMQKHRSLIVDFSRADKLLNLIQSVEKQPSSSNGKIDEEKFIEFLQLMEECLRTAEDQFCNDAEAIARLRTENATLRELLNVARSSQRINKGSDAVKNLQNGPSKSTHPEENGTSDKPDESEAEAPSTPKKDTSEETILSLITKQDYEMNGVVKKKEIDPDEDAQTTNFITREEEA</sequence>
<evidence type="ECO:0000313" key="6">
    <source>
        <dbReference type="WBParaSite" id="ACRNAN_scaffold8768.g30360.t1"/>
    </source>
</evidence>
<evidence type="ECO:0000256" key="4">
    <source>
        <dbReference type="SAM" id="MobiDB-lite"/>
    </source>
</evidence>
<name>A0A914EJ63_9BILA</name>
<dbReference type="InterPro" id="IPR008555">
    <property type="entry name" value="SIKE"/>
</dbReference>
<comment type="similarity">
    <text evidence="1">Belongs to the SIKE family.</text>
</comment>
<feature type="coiled-coil region" evidence="3">
    <location>
        <begin position="65"/>
        <end position="99"/>
    </location>
</feature>
<keyword evidence="5" id="KW-1185">Reference proteome</keyword>
<evidence type="ECO:0000256" key="1">
    <source>
        <dbReference type="ARBA" id="ARBA00005537"/>
    </source>
</evidence>
<dbReference type="Proteomes" id="UP000887540">
    <property type="component" value="Unplaced"/>
</dbReference>
<evidence type="ECO:0000313" key="5">
    <source>
        <dbReference type="Proteomes" id="UP000887540"/>
    </source>
</evidence>
<protein>
    <submittedName>
        <fullName evidence="6">FGFR1 oncogene partner 2</fullName>
    </submittedName>
</protein>
<keyword evidence="2 3" id="KW-0175">Coiled coil</keyword>
<organism evidence="5 6">
    <name type="scientific">Acrobeloides nanus</name>
    <dbReference type="NCBI Taxonomy" id="290746"/>
    <lineage>
        <taxon>Eukaryota</taxon>
        <taxon>Metazoa</taxon>
        <taxon>Ecdysozoa</taxon>
        <taxon>Nematoda</taxon>
        <taxon>Chromadorea</taxon>
        <taxon>Rhabditida</taxon>
        <taxon>Tylenchina</taxon>
        <taxon>Cephalobomorpha</taxon>
        <taxon>Cephaloboidea</taxon>
        <taxon>Cephalobidae</taxon>
        <taxon>Acrobeloides</taxon>
    </lineage>
</organism>
<accession>A0A914EJ63</accession>
<evidence type="ECO:0000256" key="3">
    <source>
        <dbReference type="SAM" id="Coils"/>
    </source>
</evidence>
<dbReference type="PANTHER" id="PTHR12186">
    <property type="entry name" value="SIKE FAMILY MEMBER"/>
    <property type="match status" value="1"/>
</dbReference>